<proteinExistence type="predicted"/>
<comment type="cofactor">
    <cofactor evidence="5">
        <name>Zn(2+)</name>
        <dbReference type="ChEBI" id="CHEBI:29105"/>
    </cofactor>
</comment>
<dbReference type="InterPro" id="IPR003726">
    <property type="entry name" value="HCY_dom"/>
</dbReference>
<feature type="binding site" evidence="5">
    <location>
        <position position="431"/>
    </location>
    <ligand>
        <name>Zn(2+)</name>
        <dbReference type="ChEBI" id="CHEBI:29105"/>
    </ligand>
</feature>
<keyword evidence="3 5" id="KW-0479">Metal-binding</keyword>
<dbReference type="Proteomes" id="UP000284842">
    <property type="component" value="Unassembled WGS sequence"/>
</dbReference>
<accession>A0A409WB56</accession>
<keyword evidence="6" id="KW-0812">Transmembrane</keyword>
<evidence type="ECO:0000256" key="3">
    <source>
        <dbReference type="ARBA" id="ARBA00022723"/>
    </source>
</evidence>
<dbReference type="STRING" id="181874.A0A409WB56"/>
<dbReference type="InterPro" id="IPR036589">
    <property type="entry name" value="HCY_dom_sf"/>
</dbReference>
<dbReference type="PANTHER" id="PTHR46015">
    <property type="entry name" value="ZGC:172121"/>
    <property type="match status" value="1"/>
</dbReference>
<keyword evidence="4 5" id="KW-0862">Zinc</keyword>
<name>A0A409WB56_9AGAR</name>
<dbReference type="GO" id="GO:0009086">
    <property type="term" value="P:methionine biosynthetic process"/>
    <property type="evidence" value="ECO:0007669"/>
    <property type="project" value="TreeGrafter"/>
</dbReference>
<evidence type="ECO:0000256" key="1">
    <source>
        <dbReference type="ARBA" id="ARBA00022603"/>
    </source>
</evidence>
<organism evidence="8 9">
    <name type="scientific">Panaeolus cyanescens</name>
    <dbReference type="NCBI Taxonomy" id="181874"/>
    <lineage>
        <taxon>Eukaryota</taxon>
        <taxon>Fungi</taxon>
        <taxon>Dikarya</taxon>
        <taxon>Basidiomycota</taxon>
        <taxon>Agaricomycotina</taxon>
        <taxon>Agaricomycetes</taxon>
        <taxon>Agaricomycetidae</taxon>
        <taxon>Agaricales</taxon>
        <taxon>Agaricineae</taxon>
        <taxon>Galeropsidaceae</taxon>
        <taxon>Panaeolus</taxon>
    </lineage>
</organism>
<reference evidence="8 9" key="1">
    <citation type="journal article" date="2018" name="Evol. Lett.">
        <title>Horizontal gene cluster transfer increased hallucinogenic mushroom diversity.</title>
        <authorList>
            <person name="Reynolds H.T."/>
            <person name="Vijayakumar V."/>
            <person name="Gluck-Thaler E."/>
            <person name="Korotkin H.B."/>
            <person name="Matheny P.B."/>
            <person name="Slot J.C."/>
        </authorList>
    </citation>
    <scope>NUCLEOTIDE SEQUENCE [LARGE SCALE GENOMIC DNA]</scope>
    <source>
        <strain evidence="8 9">2629</strain>
    </source>
</reference>
<gene>
    <name evidence="8" type="ORF">CVT24_002588</name>
</gene>
<dbReference type="GO" id="GO:0046872">
    <property type="term" value="F:metal ion binding"/>
    <property type="evidence" value="ECO:0007669"/>
    <property type="project" value="UniProtKB-KW"/>
</dbReference>
<dbReference type="GO" id="GO:0033528">
    <property type="term" value="P:S-methylmethionine cycle"/>
    <property type="evidence" value="ECO:0007669"/>
    <property type="project" value="TreeGrafter"/>
</dbReference>
<feature type="binding site" evidence="5">
    <location>
        <position position="519"/>
    </location>
    <ligand>
        <name>Zn(2+)</name>
        <dbReference type="ChEBI" id="CHEBI:29105"/>
    </ligand>
</feature>
<keyword evidence="2 5" id="KW-0808">Transferase</keyword>
<dbReference type="Gene3D" id="1.20.120.1770">
    <property type="match status" value="1"/>
</dbReference>
<dbReference type="PROSITE" id="PS50970">
    <property type="entry name" value="HCY"/>
    <property type="match status" value="1"/>
</dbReference>
<evidence type="ECO:0000313" key="8">
    <source>
        <dbReference type="EMBL" id="PPQ75742.1"/>
    </source>
</evidence>
<evidence type="ECO:0000256" key="4">
    <source>
        <dbReference type="ARBA" id="ARBA00022833"/>
    </source>
</evidence>
<dbReference type="CDD" id="cd08760">
    <property type="entry name" value="Cyt_b561_FRRS1_like"/>
    <property type="match status" value="1"/>
</dbReference>
<dbReference type="AlphaFoldDB" id="A0A409WB56"/>
<evidence type="ECO:0000256" key="5">
    <source>
        <dbReference type="PROSITE-ProRule" id="PRU00333"/>
    </source>
</evidence>
<dbReference type="PANTHER" id="PTHR46015:SF1">
    <property type="entry name" value="HOMOCYSTEINE S-METHYLTRANSFERASE-LIKE ISOFORM 1"/>
    <property type="match status" value="1"/>
</dbReference>
<feature type="transmembrane region" description="Helical" evidence="6">
    <location>
        <begin position="131"/>
        <end position="152"/>
    </location>
</feature>
<dbReference type="EMBL" id="NHTK01005644">
    <property type="protein sequence ID" value="PPQ75742.1"/>
    <property type="molecule type" value="Genomic_DNA"/>
</dbReference>
<dbReference type="OrthoDB" id="261426at2759"/>
<dbReference type="InterPro" id="IPR051486">
    <property type="entry name" value="Hcy_S-methyltransferase"/>
</dbReference>
<evidence type="ECO:0000256" key="6">
    <source>
        <dbReference type="SAM" id="Phobius"/>
    </source>
</evidence>
<dbReference type="GO" id="GO:0032259">
    <property type="term" value="P:methylation"/>
    <property type="evidence" value="ECO:0007669"/>
    <property type="project" value="UniProtKB-KW"/>
</dbReference>
<feature type="binding site" evidence="5">
    <location>
        <position position="518"/>
    </location>
    <ligand>
        <name>Zn(2+)</name>
        <dbReference type="ChEBI" id="CHEBI:29105"/>
    </ligand>
</feature>
<sequence>MPIVDRNPPREASFLGSSSSLTGDVPKLAFTVPTNDETDQFVIYAFGTSKPTSSAVDAILFEHQDNGVLRLDLSNTSGSPSGGAHIPYTPYQKIVIAHAVFAAVGFLIFLPLGALYARYLRTFIPTTWFQGHWIIQFLLAGVSIVIGVALGIRSVEEVGGRHLDDNHKGTTLEECEGVRTSNTALWSAEALLEQAEDALVNAHLSFLLAGSRIISTATQSSYQCAPSTFNSAGIDGERASLLMRKAVQAAALAKRTYLEDPRCKDNVIFVALSVGPFGATLSPTQEFSGFYPPPYGPKKFTQEGVNVHSFDEETDEALAIKALADFHFDRLRIFSSDDDVWDIIDCIAMETVPLVREVIAIREAFCRLHQYLKTKNKPFKPWWISFVFPDGIPVERNSRILDYVNGALAAIPSVSGQELHLPVPSAIGINCVDVDAIEAALLELQQAVYNLTMATGSRPTQIPWLVIYPNGSHFDVPTREWSQRDDKSWAQQLTDIVTRLRHNSETPCMFPGIVIGGCCKAGPGKISQLSRALGDQHTISDMVKVEEYHKTV</sequence>
<keyword evidence="1 5" id="KW-0489">Methyltransferase</keyword>
<feature type="domain" description="Hcy-binding" evidence="7">
    <location>
        <begin position="150"/>
        <end position="533"/>
    </location>
</feature>
<keyword evidence="9" id="KW-1185">Reference proteome</keyword>
<keyword evidence="6" id="KW-1133">Transmembrane helix</keyword>
<dbReference type="GO" id="GO:0008898">
    <property type="term" value="F:S-adenosylmethionine-homocysteine S-methyltransferase activity"/>
    <property type="evidence" value="ECO:0007669"/>
    <property type="project" value="TreeGrafter"/>
</dbReference>
<comment type="caution">
    <text evidence="8">The sequence shown here is derived from an EMBL/GenBank/DDBJ whole genome shotgun (WGS) entry which is preliminary data.</text>
</comment>
<protein>
    <recommendedName>
        <fullName evidence="7">Hcy-binding domain-containing protein</fullName>
    </recommendedName>
</protein>
<evidence type="ECO:0000256" key="2">
    <source>
        <dbReference type="ARBA" id="ARBA00022679"/>
    </source>
</evidence>
<dbReference type="Gene3D" id="3.20.20.330">
    <property type="entry name" value="Homocysteine-binding-like domain"/>
    <property type="match status" value="1"/>
</dbReference>
<dbReference type="Pfam" id="PF02574">
    <property type="entry name" value="S-methyl_trans"/>
    <property type="match status" value="1"/>
</dbReference>
<feature type="transmembrane region" description="Helical" evidence="6">
    <location>
        <begin position="95"/>
        <end position="119"/>
    </location>
</feature>
<dbReference type="SUPFAM" id="SSF82282">
    <property type="entry name" value="Homocysteine S-methyltransferase"/>
    <property type="match status" value="1"/>
</dbReference>
<evidence type="ECO:0000313" key="9">
    <source>
        <dbReference type="Proteomes" id="UP000284842"/>
    </source>
</evidence>
<keyword evidence="6" id="KW-0472">Membrane</keyword>
<dbReference type="InParanoid" id="A0A409WB56"/>
<evidence type="ECO:0000259" key="7">
    <source>
        <dbReference type="PROSITE" id="PS50970"/>
    </source>
</evidence>